<evidence type="ECO:0000256" key="3">
    <source>
        <dbReference type="SAM" id="SignalP"/>
    </source>
</evidence>
<evidence type="ECO:0000256" key="1">
    <source>
        <dbReference type="SAM" id="MobiDB-lite"/>
    </source>
</evidence>
<sequence>MKCFAIVAAFAAAVSAISITEPAEKTAWDFSKSNKIEWTSVSTDVTEFKLVLYDGANSYTLDNFVAAPGSQYKVKAIGIDKTNTGSQLSESPTFNVTKSGVASSSTTTGPTSSTTGAPTGTDVAPAATTTKSGAAALAASFGVVGPLAVIVAMFL</sequence>
<feature type="signal peptide" evidence="3">
    <location>
        <begin position="1"/>
        <end position="16"/>
    </location>
</feature>
<keyword evidence="5" id="KW-1185">Reference proteome</keyword>
<dbReference type="EMBL" id="JAULSR010000001">
    <property type="protein sequence ID" value="KAK0636465.1"/>
    <property type="molecule type" value="Genomic_DNA"/>
</dbReference>
<dbReference type="Proteomes" id="UP001174934">
    <property type="component" value="Unassembled WGS sequence"/>
</dbReference>
<organism evidence="4 5">
    <name type="scientific">Bombardia bombarda</name>
    <dbReference type="NCBI Taxonomy" id="252184"/>
    <lineage>
        <taxon>Eukaryota</taxon>
        <taxon>Fungi</taxon>
        <taxon>Dikarya</taxon>
        <taxon>Ascomycota</taxon>
        <taxon>Pezizomycotina</taxon>
        <taxon>Sordariomycetes</taxon>
        <taxon>Sordariomycetidae</taxon>
        <taxon>Sordariales</taxon>
        <taxon>Lasiosphaeriaceae</taxon>
        <taxon>Bombardia</taxon>
    </lineage>
</organism>
<name>A0AA39XNW7_9PEZI</name>
<accession>A0AA39XNW7</accession>
<feature type="compositionally biased region" description="Low complexity" evidence="1">
    <location>
        <begin position="96"/>
        <end position="121"/>
    </location>
</feature>
<gene>
    <name evidence="4" type="ORF">B0T17DRAFT_613192</name>
</gene>
<proteinExistence type="predicted"/>
<feature type="region of interest" description="Disordered" evidence="1">
    <location>
        <begin position="96"/>
        <end position="125"/>
    </location>
</feature>
<reference evidence="4" key="1">
    <citation type="submission" date="2023-06" db="EMBL/GenBank/DDBJ databases">
        <title>Genome-scale phylogeny and comparative genomics of the fungal order Sordariales.</title>
        <authorList>
            <consortium name="Lawrence Berkeley National Laboratory"/>
            <person name="Hensen N."/>
            <person name="Bonometti L."/>
            <person name="Westerberg I."/>
            <person name="Brannstrom I.O."/>
            <person name="Guillou S."/>
            <person name="Cros-Aarteil S."/>
            <person name="Calhoun S."/>
            <person name="Haridas S."/>
            <person name="Kuo A."/>
            <person name="Mondo S."/>
            <person name="Pangilinan J."/>
            <person name="Riley R."/>
            <person name="LaButti K."/>
            <person name="Andreopoulos B."/>
            <person name="Lipzen A."/>
            <person name="Chen C."/>
            <person name="Yanf M."/>
            <person name="Daum C."/>
            <person name="Ng V."/>
            <person name="Clum A."/>
            <person name="Steindorff A."/>
            <person name="Ohm R."/>
            <person name="Martin F."/>
            <person name="Silar P."/>
            <person name="Natvig D."/>
            <person name="Lalanne C."/>
            <person name="Gautier V."/>
            <person name="Ament-velasquez S.L."/>
            <person name="Kruys A."/>
            <person name="Hutchinson M.I."/>
            <person name="Powell A.J."/>
            <person name="Barry K."/>
            <person name="Miller A.N."/>
            <person name="Grigoriev I.V."/>
            <person name="Debuchy R."/>
            <person name="Gladieux P."/>
            <person name="Thoren M.H."/>
            <person name="Johannesson H."/>
        </authorList>
    </citation>
    <scope>NUCLEOTIDE SEQUENCE</scope>
    <source>
        <strain evidence="4">SMH3391-2</strain>
    </source>
</reference>
<feature type="transmembrane region" description="Helical" evidence="2">
    <location>
        <begin position="134"/>
        <end position="154"/>
    </location>
</feature>
<evidence type="ECO:0008006" key="6">
    <source>
        <dbReference type="Google" id="ProtNLM"/>
    </source>
</evidence>
<evidence type="ECO:0000256" key="2">
    <source>
        <dbReference type="SAM" id="Phobius"/>
    </source>
</evidence>
<keyword evidence="3" id="KW-0732">Signal</keyword>
<keyword evidence="2" id="KW-0472">Membrane</keyword>
<comment type="caution">
    <text evidence="4">The sequence shown here is derived from an EMBL/GenBank/DDBJ whole genome shotgun (WGS) entry which is preliminary data.</text>
</comment>
<keyword evidence="2" id="KW-1133">Transmembrane helix</keyword>
<keyword evidence="2" id="KW-0812">Transmembrane</keyword>
<feature type="chain" id="PRO_5041341319" description="Developmentally Regulated MAPK Interacting protein" evidence="3">
    <location>
        <begin position="17"/>
        <end position="155"/>
    </location>
</feature>
<dbReference type="AlphaFoldDB" id="A0AA39XNW7"/>
<protein>
    <recommendedName>
        <fullName evidence="6">Developmentally Regulated MAPK Interacting protein</fullName>
    </recommendedName>
</protein>
<evidence type="ECO:0000313" key="4">
    <source>
        <dbReference type="EMBL" id="KAK0636465.1"/>
    </source>
</evidence>
<evidence type="ECO:0000313" key="5">
    <source>
        <dbReference type="Proteomes" id="UP001174934"/>
    </source>
</evidence>